<evidence type="ECO:0000313" key="1">
    <source>
        <dbReference type="EMBL" id="GCC47281.1"/>
    </source>
</evidence>
<reference evidence="1 2" key="1">
    <citation type="journal article" date="2018" name="Nat. Ecol. Evol.">
        <title>Shark genomes provide insights into elasmobranch evolution and the origin of vertebrates.</title>
        <authorList>
            <person name="Hara Y"/>
            <person name="Yamaguchi K"/>
            <person name="Onimaru K"/>
            <person name="Kadota M"/>
            <person name="Koyanagi M"/>
            <person name="Keeley SD"/>
            <person name="Tatsumi K"/>
            <person name="Tanaka K"/>
            <person name="Motone F"/>
            <person name="Kageyama Y"/>
            <person name="Nozu R"/>
            <person name="Adachi N"/>
            <person name="Nishimura O"/>
            <person name="Nakagawa R"/>
            <person name="Tanegashima C"/>
            <person name="Kiyatake I"/>
            <person name="Matsumoto R"/>
            <person name="Murakumo K"/>
            <person name="Nishida K"/>
            <person name="Terakita A"/>
            <person name="Kuratani S"/>
            <person name="Sato K"/>
            <person name="Hyodo S Kuraku.S."/>
        </authorList>
    </citation>
    <scope>NUCLEOTIDE SEQUENCE [LARGE SCALE GENOMIC DNA]</scope>
</reference>
<accession>A0A401TXA2</accession>
<name>A0A401TXA2_CHIPU</name>
<comment type="caution">
    <text evidence="1">The sequence shown here is derived from an EMBL/GenBank/DDBJ whole genome shotgun (WGS) entry which is preliminary data.</text>
</comment>
<feature type="non-terminal residue" evidence="1">
    <location>
        <position position="1"/>
    </location>
</feature>
<dbReference type="Proteomes" id="UP000287033">
    <property type="component" value="Unassembled WGS sequence"/>
</dbReference>
<gene>
    <name evidence="1" type="ORF">chiPu_0031114</name>
</gene>
<protein>
    <submittedName>
        <fullName evidence="1">Uncharacterized protein</fullName>
    </submittedName>
</protein>
<dbReference type="AlphaFoldDB" id="A0A401TXA2"/>
<keyword evidence="2" id="KW-1185">Reference proteome</keyword>
<evidence type="ECO:0000313" key="2">
    <source>
        <dbReference type="Proteomes" id="UP000287033"/>
    </source>
</evidence>
<dbReference type="EMBL" id="BEZZ01201096">
    <property type="protein sequence ID" value="GCC47281.1"/>
    <property type="molecule type" value="Genomic_DNA"/>
</dbReference>
<proteinExistence type="predicted"/>
<sequence>PLSALPQFVDEATKRLFAAFDGATVPIITTEDLVKKLIERRLL</sequence>
<organism evidence="1 2">
    <name type="scientific">Chiloscyllium punctatum</name>
    <name type="common">Brownbanded bambooshark</name>
    <name type="synonym">Hemiscyllium punctatum</name>
    <dbReference type="NCBI Taxonomy" id="137246"/>
    <lineage>
        <taxon>Eukaryota</taxon>
        <taxon>Metazoa</taxon>
        <taxon>Chordata</taxon>
        <taxon>Craniata</taxon>
        <taxon>Vertebrata</taxon>
        <taxon>Chondrichthyes</taxon>
        <taxon>Elasmobranchii</taxon>
        <taxon>Galeomorphii</taxon>
        <taxon>Galeoidea</taxon>
        <taxon>Orectolobiformes</taxon>
        <taxon>Hemiscylliidae</taxon>
        <taxon>Chiloscyllium</taxon>
    </lineage>
</organism>